<evidence type="ECO:0000313" key="2">
    <source>
        <dbReference type="Proteomes" id="UP000254258"/>
    </source>
</evidence>
<organism evidence="1 2">
    <name type="scientific">Dyella monticola</name>
    <dbReference type="NCBI Taxonomy" id="1927958"/>
    <lineage>
        <taxon>Bacteria</taxon>
        <taxon>Pseudomonadati</taxon>
        <taxon>Pseudomonadota</taxon>
        <taxon>Gammaproteobacteria</taxon>
        <taxon>Lysobacterales</taxon>
        <taxon>Rhodanobacteraceae</taxon>
        <taxon>Dyella</taxon>
    </lineage>
</organism>
<dbReference type="Proteomes" id="UP000254258">
    <property type="component" value="Unassembled WGS sequence"/>
</dbReference>
<protein>
    <submittedName>
        <fullName evidence="1">Uncharacterized protein</fullName>
    </submittedName>
</protein>
<sequence length="147" mass="16636">MKHGNSKNIDMNVELYRDPTDGWEANLLVVNRGKHHQEFEKITAGDEPYTITWTLTGNASSGEFCALDDAQNPGFAWLVRHPGEKVFRQLRHHGKAISMQNHHHDRSSEGIWHYQLFATFGNKVYGIPLTFSCGTGMESPNPTIKNT</sequence>
<dbReference type="EMBL" id="QRBE01000002">
    <property type="protein sequence ID" value="RDS83531.1"/>
    <property type="molecule type" value="Genomic_DNA"/>
</dbReference>
<proteinExistence type="predicted"/>
<gene>
    <name evidence="1" type="ORF">DWU98_04090</name>
</gene>
<name>A0A370X5L2_9GAMM</name>
<evidence type="ECO:0000313" key="1">
    <source>
        <dbReference type="EMBL" id="RDS83531.1"/>
    </source>
</evidence>
<keyword evidence="2" id="KW-1185">Reference proteome</keyword>
<dbReference type="AlphaFoldDB" id="A0A370X5L2"/>
<dbReference type="RefSeq" id="WP_115494239.1">
    <property type="nucleotide sequence ID" value="NZ_QRBE01000002.1"/>
</dbReference>
<comment type="caution">
    <text evidence="1">The sequence shown here is derived from an EMBL/GenBank/DDBJ whole genome shotgun (WGS) entry which is preliminary data.</text>
</comment>
<reference evidence="1 2" key="1">
    <citation type="submission" date="2018-07" db="EMBL/GenBank/DDBJ databases">
        <title>Dyella monticola sp. nov. and Dyella psychrodurans sp. nov. isolated from monsoon evergreen broad-leaved forest soil of Dinghu Mountain, China.</title>
        <authorList>
            <person name="Gao Z."/>
            <person name="Qiu L."/>
        </authorList>
    </citation>
    <scope>NUCLEOTIDE SEQUENCE [LARGE SCALE GENOMIC DNA]</scope>
    <source>
        <strain evidence="1 2">4G-K06</strain>
    </source>
</reference>
<accession>A0A370X5L2</accession>
<dbReference type="OrthoDB" id="5953968at2"/>